<dbReference type="HOGENOM" id="CLU_850012_0_0_1"/>
<feature type="compositionally biased region" description="Polar residues" evidence="1">
    <location>
        <begin position="144"/>
        <end position="153"/>
    </location>
</feature>
<feature type="compositionally biased region" description="Polar residues" evidence="1">
    <location>
        <begin position="92"/>
        <end position="105"/>
    </location>
</feature>
<reference evidence="3" key="1">
    <citation type="journal article" date="2013" name="Genome Announc.">
        <title>Draft genome sequence of the grapevine dieback fungus Eutypa lata UCR-EL1.</title>
        <authorList>
            <person name="Blanco-Ulate B."/>
            <person name="Rolshausen P.E."/>
            <person name="Cantu D."/>
        </authorList>
    </citation>
    <scope>NUCLEOTIDE SEQUENCE [LARGE SCALE GENOMIC DNA]</scope>
    <source>
        <strain evidence="3">UCR-EL1</strain>
    </source>
</reference>
<dbReference type="EMBL" id="KB707180">
    <property type="protein sequence ID" value="EMR63709.1"/>
    <property type="molecule type" value="Genomic_DNA"/>
</dbReference>
<feature type="compositionally biased region" description="Low complexity" evidence="1">
    <location>
        <begin position="159"/>
        <end position="178"/>
    </location>
</feature>
<dbReference type="Proteomes" id="UP000012174">
    <property type="component" value="Unassembled WGS sequence"/>
</dbReference>
<gene>
    <name evidence="2" type="ORF">UCREL1_9309</name>
</gene>
<protein>
    <submittedName>
        <fullName evidence="2">Uncharacterized protein</fullName>
    </submittedName>
</protein>
<keyword evidence="3" id="KW-1185">Reference proteome</keyword>
<feature type="compositionally biased region" description="Low complexity" evidence="1">
    <location>
        <begin position="106"/>
        <end position="119"/>
    </location>
</feature>
<organism evidence="2 3">
    <name type="scientific">Eutypa lata (strain UCR-EL1)</name>
    <name type="common">Grapevine dieback disease fungus</name>
    <name type="synonym">Eutypa armeniacae</name>
    <dbReference type="NCBI Taxonomy" id="1287681"/>
    <lineage>
        <taxon>Eukaryota</taxon>
        <taxon>Fungi</taxon>
        <taxon>Dikarya</taxon>
        <taxon>Ascomycota</taxon>
        <taxon>Pezizomycotina</taxon>
        <taxon>Sordariomycetes</taxon>
        <taxon>Xylariomycetidae</taxon>
        <taxon>Xylariales</taxon>
        <taxon>Diatrypaceae</taxon>
        <taxon>Eutypa</taxon>
    </lineage>
</organism>
<feature type="region of interest" description="Disordered" evidence="1">
    <location>
        <begin position="1"/>
        <end position="30"/>
    </location>
</feature>
<evidence type="ECO:0000313" key="3">
    <source>
        <dbReference type="Proteomes" id="UP000012174"/>
    </source>
</evidence>
<dbReference type="KEGG" id="ela:UCREL1_9309"/>
<dbReference type="OrthoDB" id="4771967at2759"/>
<feature type="compositionally biased region" description="Low complexity" evidence="1">
    <location>
        <begin position="14"/>
        <end position="30"/>
    </location>
</feature>
<feature type="compositionally biased region" description="Low complexity" evidence="1">
    <location>
        <begin position="223"/>
        <end position="242"/>
    </location>
</feature>
<feature type="region of interest" description="Disordered" evidence="1">
    <location>
        <begin position="139"/>
        <end position="287"/>
    </location>
</feature>
<accession>M7SBY2</accession>
<feature type="compositionally biased region" description="Low complexity" evidence="1">
    <location>
        <begin position="76"/>
        <end position="91"/>
    </location>
</feature>
<dbReference type="AlphaFoldDB" id="M7SBY2"/>
<proteinExistence type="predicted"/>
<evidence type="ECO:0000313" key="2">
    <source>
        <dbReference type="EMBL" id="EMR63709.1"/>
    </source>
</evidence>
<feature type="region of interest" description="Disordered" evidence="1">
    <location>
        <begin position="47"/>
        <end position="119"/>
    </location>
</feature>
<sequence>MSQDKQLAGTMGDAAATTKASATAGAGASAWDLFAKERDEERYYLKTASSKGAEMPAASAEPNSKDNGIDYTNATKSSSAPASAVSQPKPQVQTKVTQGQAQANKTPAPVAAATTVRTTPAATIIRTTPAATTIRTTLAGSYKPQVQANQGNCRQGMKSQAPTSTPASSAPSMANSKPQGQATRAQGQGVKSQSPGATVRPSQTLYRTPQARAAHGSSNQGKQSQTPTSASTITTARASPAAYTPRVQANQGRRRGYWNPGKPSSTPAPAPAAVRAAPPTQAPKTFSTPRVVEKFDKTYLPVNKAEFEADCKRLGLRAGLKLSRHAC</sequence>
<name>M7SBY2_EUTLA</name>
<feature type="compositionally biased region" description="Polar residues" evidence="1">
    <location>
        <begin position="179"/>
        <end position="207"/>
    </location>
</feature>
<feature type="compositionally biased region" description="Low complexity" evidence="1">
    <location>
        <begin position="263"/>
        <end position="283"/>
    </location>
</feature>
<evidence type="ECO:0000256" key="1">
    <source>
        <dbReference type="SAM" id="MobiDB-lite"/>
    </source>
</evidence>